<sequence>MGILTGEHHMNGRPTSLPPANPDPGWSADLYAGAPGIALLHIERARTGAAGWGTVQKWARAMTAHPVTAHADASGLDRGAPAVAFALHAAGHHAYSGALTTLDHHIANTTRTRLRRAHARIEAGQLPDAREFDLIRGLAGIGVFLLHRERNTDHGQRYLLREVIAYLVRLTQPVTVDGDTLPGWWSHQAPPDRPHGDPRGGHADLGLAHGITGPLALLSLASRRKITVTGHADAIDRICRWLDQWAQGTAAATWWPESVSRYEHHEQTLARRAPGRPSWCYGTPGIARAQQLAGLARDDSDRARRAEQALAECLADHHQLALIRDASLCHGWAGLLHTTARVAANATDDRLASTALPQLRYRLSEHLRRSGLPGHDGLLTGAAGVRLAQYGDQQASHSWWDACLLLDDDSAL</sequence>
<evidence type="ECO:0000313" key="2">
    <source>
        <dbReference type="EMBL" id="GAA1673327.1"/>
    </source>
</evidence>
<organism evidence="2 3">
    <name type="scientific">Fodinicola feengrottensis</name>
    <dbReference type="NCBI Taxonomy" id="435914"/>
    <lineage>
        <taxon>Bacteria</taxon>
        <taxon>Bacillati</taxon>
        <taxon>Actinomycetota</taxon>
        <taxon>Actinomycetes</taxon>
        <taxon>Mycobacteriales</taxon>
        <taxon>Fodinicola</taxon>
    </lineage>
</organism>
<proteinExistence type="predicted"/>
<accession>A0ABN2GM82</accession>
<reference evidence="2 3" key="1">
    <citation type="journal article" date="2019" name="Int. J. Syst. Evol. Microbiol.">
        <title>The Global Catalogue of Microorganisms (GCM) 10K type strain sequencing project: providing services to taxonomists for standard genome sequencing and annotation.</title>
        <authorList>
            <consortium name="The Broad Institute Genomics Platform"/>
            <consortium name="The Broad Institute Genome Sequencing Center for Infectious Disease"/>
            <person name="Wu L."/>
            <person name="Ma J."/>
        </authorList>
    </citation>
    <scope>NUCLEOTIDE SEQUENCE [LARGE SCALE GENOMIC DNA]</scope>
    <source>
        <strain evidence="2 3">JCM 14718</strain>
    </source>
</reference>
<feature type="region of interest" description="Disordered" evidence="1">
    <location>
        <begin position="1"/>
        <end position="23"/>
    </location>
</feature>
<gene>
    <name evidence="2" type="ORF">GCM10009765_23360</name>
</gene>
<dbReference type="InterPro" id="IPR033889">
    <property type="entry name" value="LanC"/>
</dbReference>
<name>A0ABN2GM82_9ACTN</name>
<evidence type="ECO:0000256" key="1">
    <source>
        <dbReference type="SAM" id="MobiDB-lite"/>
    </source>
</evidence>
<dbReference type="RefSeq" id="WP_344309699.1">
    <property type="nucleotide sequence ID" value="NZ_BAAANY010000008.1"/>
</dbReference>
<dbReference type="SMART" id="SM01260">
    <property type="entry name" value="LANC_like"/>
    <property type="match status" value="1"/>
</dbReference>
<dbReference type="EMBL" id="BAAANY010000008">
    <property type="protein sequence ID" value="GAA1673327.1"/>
    <property type="molecule type" value="Genomic_DNA"/>
</dbReference>
<dbReference type="SUPFAM" id="SSF158745">
    <property type="entry name" value="LanC-like"/>
    <property type="match status" value="1"/>
</dbReference>
<feature type="compositionally biased region" description="Basic and acidic residues" evidence="1">
    <location>
        <begin position="1"/>
        <end position="10"/>
    </location>
</feature>
<keyword evidence="3" id="KW-1185">Reference proteome</keyword>
<evidence type="ECO:0000313" key="3">
    <source>
        <dbReference type="Proteomes" id="UP001500618"/>
    </source>
</evidence>
<dbReference type="Pfam" id="PF05147">
    <property type="entry name" value="LANC_like"/>
    <property type="match status" value="1"/>
</dbReference>
<dbReference type="CDD" id="cd04793">
    <property type="entry name" value="LanC"/>
    <property type="match status" value="1"/>
</dbReference>
<protein>
    <submittedName>
        <fullName evidence="2">Lanthionine synthetase C family protein</fullName>
    </submittedName>
</protein>
<dbReference type="Proteomes" id="UP001500618">
    <property type="component" value="Unassembled WGS sequence"/>
</dbReference>
<dbReference type="Gene3D" id="1.50.10.20">
    <property type="match status" value="1"/>
</dbReference>
<dbReference type="InterPro" id="IPR007822">
    <property type="entry name" value="LANC-like"/>
</dbReference>
<dbReference type="PRINTS" id="PR01950">
    <property type="entry name" value="LANCSUPER"/>
</dbReference>
<dbReference type="PRINTS" id="PR01955">
    <property type="entry name" value="LANCFRANKIA"/>
</dbReference>
<comment type="caution">
    <text evidence="2">The sequence shown here is derived from an EMBL/GenBank/DDBJ whole genome shotgun (WGS) entry which is preliminary data.</text>
</comment>